<sequence>MSFQNDATSGESGGRSATNNGRHQREIYTLPVFFEGEYLKIKMITPTGTGSDFAKIFIRSEISRRCRPVLA</sequence>
<name>A0A743PGR7_SALER</name>
<feature type="region of interest" description="Disordered" evidence="1">
    <location>
        <begin position="1"/>
        <end position="23"/>
    </location>
</feature>
<proteinExistence type="predicted"/>
<feature type="compositionally biased region" description="Polar residues" evidence="1">
    <location>
        <begin position="1"/>
        <end position="21"/>
    </location>
</feature>
<dbReference type="EMBL" id="DAAUQX010000067">
    <property type="protein sequence ID" value="HAF2130573.1"/>
    <property type="molecule type" value="Genomic_DNA"/>
</dbReference>
<evidence type="ECO:0000313" key="2">
    <source>
        <dbReference type="EMBL" id="HAF2130573.1"/>
    </source>
</evidence>
<accession>A0A743PGR7</accession>
<reference evidence="2" key="2">
    <citation type="submission" date="2020-02" db="EMBL/GenBank/DDBJ databases">
        <authorList>
            <consortium name="NCBI Pathogen Detection Project"/>
        </authorList>
    </citation>
    <scope>NUCLEOTIDE SEQUENCE</scope>
    <source>
        <strain evidence="2">MA.CK_00/00001968</strain>
    </source>
</reference>
<gene>
    <name evidence="2" type="ORF">G9F27_004870</name>
</gene>
<evidence type="ECO:0000256" key="1">
    <source>
        <dbReference type="SAM" id="MobiDB-lite"/>
    </source>
</evidence>
<dbReference type="AlphaFoldDB" id="A0A743PGR7"/>
<protein>
    <submittedName>
        <fullName evidence="2">Uncharacterized protein</fullName>
    </submittedName>
</protein>
<comment type="caution">
    <text evidence="2">The sequence shown here is derived from an EMBL/GenBank/DDBJ whole genome shotgun (WGS) entry which is preliminary data.</text>
</comment>
<organism evidence="2">
    <name type="scientific">Salmonella enterica</name>
    <name type="common">Salmonella choleraesuis</name>
    <dbReference type="NCBI Taxonomy" id="28901"/>
    <lineage>
        <taxon>Bacteria</taxon>
        <taxon>Pseudomonadati</taxon>
        <taxon>Pseudomonadota</taxon>
        <taxon>Gammaproteobacteria</taxon>
        <taxon>Enterobacterales</taxon>
        <taxon>Enterobacteriaceae</taxon>
        <taxon>Salmonella</taxon>
    </lineage>
</organism>
<reference evidence="2" key="1">
    <citation type="journal article" date="2018" name="Genome Biol.">
        <title>SKESA: strategic k-mer extension for scrupulous assemblies.</title>
        <authorList>
            <person name="Souvorov A."/>
            <person name="Agarwala R."/>
            <person name="Lipman D.J."/>
        </authorList>
    </citation>
    <scope>NUCLEOTIDE SEQUENCE</scope>
    <source>
        <strain evidence="2">MA.CK_00/00001968</strain>
    </source>
</reference>